<keyword evidence="2" id="KW-1185">Reference proteome</keyword>
<accession>A0A8J6H770</accession>
<gene>
    <name evidence="1" type="ORF">GEV33_014185</name>
</gene>
<evidence type="ECO:0000313" key="1">
    <source>
        <dbReference type="EMBL" id="KAH0808607.1"/>
    </source>
</evidence>
<evidence type="ECO:0000313" key="2">
    <source>
        <dbReference type="Proteomes" id="UP000719412"/>
    </source>
</evidence>
<comment type="caution">
    <text evidence="1">The sequence shown here is derived from an EMBL/GenBank/DDBJ whole genome shotgun (WGS) entry which is preliminary data.</text>
</comment>
<dbReference type="AlphaFoldDB" id="A0A8J6H770"/>
<protein>
    <submittedName>
        <fullName evidence="1">Uncharacterized protein</fullName>
    </submittedName>
</protein>
<sequence length="111" mass="11498">MSGGGIAATRFSPVARTMEAIFYEAPEVDGEFDYLERSGAESASSSWYRDEYLRKRSFGVPVGCSAGDLGTTRSGVRPGVRIGGQSLASADALPSAAATTAIYTAAALATH</sequence>
<reference evidence="1" key="1">
    <citation type="journal article" date="2020" name="J Insects Food Feed">
        <title>The yellow mealworm (Tenebrio molitor) genome: a resource for the emerging insects as food and feed industry.</title>
        <authorList>
            <person name="Eriksson T."/>
            <person name="Andere A."/>
            <person name="Kelstrup H."/>
            <person name="Emery V."/>
            <person name="Picard C."/>
        </authorList>
    </citation>
    <scope>NUCLEOTIDE SEQUENCE</scope>
    <source>
        <strain evidence="1">Stoneville</strain>
        <tissue evidence="1">Whole head</tissue>
    </source>
</reference>
<dbReference type="EMBL" id="JABDTM020028646">
    <property type="protein sequence ID" value="KAH0808607.1"/>
    <property type="molecule type" value="Genomic_DNA"/>
</dbReference>
<name>A0A8J6H770_TENMO</name>
<reference evidence="1" key="2">
    <citation type="submission" date="2021-08" db="EMBL/GenBank/DDBJ databases">
        <authorList>
            <person name="Eriksson T."/>
        </authorList>
    </citation>
    <scope>NUCLEOTIDE SEQUENCE</scope>
    <source>
        <strain evidence="1">Stoneville</strain>
        <tissue evidence="1">Whole head</tissue>
    </source>
</reference>
<proteinExistence type="predicted"/>
<organism evidence="1 2">
    <name type="scientific">Tenebrio molitor</name>
    <name type="common">Yellow mealworm beetle</name>
    <dbReference type="NCBI Taxonomy" id="7067"/>
    <lineage>
        <taxon>Eukaryota</taxon>
        <taxon>Metazoa</taxon>
        <taxon>Ecdysozoa</taxon>
        <taxon>Arthropoda</taxon>
        <taxon>Hexapoda</taxon>
        <taxon>Insecta</taxon>
        <taxon>Pterygota</taxon>
        <taxon>Neoptera</taxon>
        <taxon>Endopterygota</taxon>
        <taxon>Coleoptera</taxon>
        <taxon>Polyphaga</taxon>
        <taxon>Cucujiformia</taxon>
        <taxon>Tenebrionidae</taxon>
        <taxon>Tenebrio</taxon>
    </lineage>
</organism>
<dbReference type="Proteomes" id="UP000719412">
    <property type="component" value="Unassembled WGS sequence"/>
</dbReference>